<organism evidence="1 2">
    <name type="scientific">Peptostreptococcus russellii</name>
    <dbReference type="NCBI Taxonomy" id="215200"/>
    <lineage>
        <taxon>Bacteria</taxon>
        <taxon>Bacillati</taxon>
        <taxon>Bacillota</taxon>
        <taxon>Clostridia</taxon>
        <taxon>Peptostreptococcales</taxon>
        <taxon>Peptostreptococcaceae</taxon>
        <taxon>Peptostreptococcus</taxon>
    </lineage>
</organism>
<dbReference type="EMBL" id="JYGE01000012">
    <property type="protein sequence ID" value="PSJ30771.1"/>
    <property type="molecule type" value="Genomic_DNA"/>
</dbReference>
<evidence type="ECO:0000313" key="1">
    <source>
        <dbReference type="EMBL" id="PSJ30771.1"/>
    </source>
</evidence>
<reference evidence="1" key="1">
    <citation type="thesis" date="2015" institute="Rutgers" country="The State University of New Jersey, 14 College Farm Rd., New Brunswick, NJ, USA">
        <title>Ammonia toxicity in bacteria and its implications for treatment of and resource recovery from highly nitrogenous organic wastes.</title>
        <authorList>
            <person name="Luther A.K."/>
        </authorList>
    </citation>
    <scope>NUCLEOTIDE SEQUENCE</scope>
    <source>
        <strain evidence="1">RT-10B</strain>
    </source>
</reference>
<name>A0A2P7PYH9_9FIRM</name>
<dbReference type="NCBIfam" id="NF045597">
    <property type="entry name" value="TudS_rel_CD3072"/>
    <property type="match status" value="1"/>
</dbReference>
<dbReference type="InterPro" id="IPR054648">
    <property type="entry name" value="TudS-rel"/>
</dbReference>
<evidence type="ECO:0000313" key="2">
    <source>
        <dbReference type="Proteomes" id="UP000241434"/>
    </source>
</evidence>
<comment type="caution">
    <text evidence="1">The sequence shown here is derived from an EMBL/GenBank/DDBJ whole genome shotgun (WGS) entry which is preliminary data.</text>
</comment>
<evidence type="ECO:0008006" key="3">
    <source>
        <dbReference type="Google" id="ProtNLM"/>
    </source>
</evidence>
<dbReference type="Proteomes" id="UP000241434">
    <property type="component" value="Unassembled WGS sequence"/>
</dbReference>
<keyword evidence="2" id="KW-1185">Reference proteome</keyword>
<accession>A0A2P7PYH9</accession>
<dbReference type="RefSeq" id="WP_170062478.1">
    <property type="nucleotide sequence ID" value="NZ_JBGGGQ010000009.1"/>
</dbReference>
<dbReference type="AlphaFoldDB" id="A0A2P7PYH9"/>
<protein>
    <recommendedName>
        <fullName evidence="3">DUF523 domain-containing protein</fullName>
    </recommendedName>
</protein>
<proteinExistence type="predicted"/>
<gene>
    <name evidence="1" type="ORF">UF10_09100</name>
</gene>
<sequence>MKKLIIVSHCLLNTSSKVFYFGNKEGSKEDINRKKFLKECFDKDIQLFQLPCPEFIMYGSKRWGHSREQFEHPFFIDHSKNILKTVILQLKEYLRDDNVEILGIVGVNGSPSCGVDFSFSSNWKGEISSNPDLNQMLKDYSYEKEYGVFIKVLKELLEAEKIKLPIIPLDENTLDRLLGGEYED</sequence>